<keyword evidence="2" id="KW-1185">Reference proteome</keyword>
<dbReference type="EMBL" id="CM039428">
    <property type="protein sequence ID" value="KAI4352475.1"/>
    <property type="molecule type" value="Genomic_DNA"/>
</dbReference>
<gene>
    <name evidence="1" type="ORF">L6164_006725</name>
</gene>
<proteinExistence type="predicted"/>
<evidence type="ECO:0000313" key="2">
    <source>
        <dbReference type="Proteomes" id="UP000828941"/>
    </source>
</evidence>
<reference evidence="1 2" key="1">
    <citation type="journal article" date="2022" name="DNA Res.">
        <title>Chromosomal-level genome assembly of the orchid tree Bauhinia variegata (Leguminosae; Cercidoideae) supports the allotetraploid origin hypothesis of Bauhinia.</title>
        <authorList>
            <person name="Zhong Y."/>
            <person name="Chen Y."/>
            <person name="Zheng D."/>
            <person name="Pang J."/>
            <person name="Liu Y."/>
            <person name="Luo S."/>
            <person name="Meng S."/>
            <person name="Qian L."/>
            <person name="Wei D."/>
            <person name="Dai S."/>
            <person name="Zhou R."/>
        </authorList>
    </citation>
    <scope>NUCLEOTIDE SEQUENCE [LARGE SCALE GENOMIC DNA]</scope>
    <source>
        <strain evidence="1">BV-YZ2020</strain>
    </source>
</reference>
<evidence type="ECO:0000313" key="1">
    <source>
        <dbReference type="EMBL" id="KAI4352475.1"/>
    </source>
</evidence>
<name>A0ACB9Q0R7_BAUVA</name>
<comment type="caution">
    <text evidence="1">The sequence shown here is derived from an EMBL/GenBank/DDBJ whole genome shotgun (WGS) entry which is preliminary data.</text>
</comment>
<organism evidence="1 2">
    <name type="scientific">Bauhinia variegata</name>
    <name type="common">Purple orchid tree</name>
    <name type="synonym">Phanera variegata</name>
    <dbReference type="NCBI Taxonomy" id="167791"/>
    <lineage>
        <taxon>Eukaryota</taxon>
        <taxon>Viridiplantae</taxon>
        <taxon>Streptophyta</taxon>
        <taxon>Embryophyta</taxon>
        <taxon>Tracheophyta</taxon>
        <taxon>Spermatophyta</taxon>
        <taxon>Magnoliopsida</taxon>
        <taxon>eudicotyledons</taxon>
        <taxon>Gunneridae</taxon>
        <taxon>Pentapetalae</taxon>
        <taxon>rosids</taxon>
        <taxon>fabids</taxon>
        <taxon>Fabales</taxon>
        <taxon>Fabaceae</taxon>
        <taxon>Cercidoideae</taxon>
        <taxon>Cercideae</taxon>
        <taxon>Bauhiniinae</taxon>
        <taxon>Bauhinia</taxon>
    </lineage>
</organism>
<protein>
    <submittedName>
        <fullName evidence="1">Uncharacterized protein</fullName>
    </submittedName>
</protein>
<accession>A0ACB9Q0R7</accession>
<sequence>MNITARKTTSEMSNIPTVLVLPFPAQGHVNSFMNFSRKLAENGLKIIFVNSEFNHKRMMASWEESKDSLVESNIEFVSIPDGLGPEEDRSDSKKLIVAVSRSMPAMLEKLIGDVVCVNGNCSRISCIVADVSMGWALEIASKLGIRRAALSTYCATMFALQYSLRRMVDDGIIDCNGMPIQKGPFQLSPSMPIMHTDQIFWSKVGDFDCGKAGFDYMKRFTQAFDLAEWWLCNTTYELEPKSLSFLPKLLPIGPYMGSSHSTRSLGQLWEEDLSCLNWLDQQPPCSVIYAAFGSFTLFNSNQFKELALGLEFTNRPFLWVVRSDVNNSTKNEYPDEWHANLGKIVGWAPQKQVLSHPAIACFISHCGWNSTIEGLCNGVPFLCWPYFADQIYNKHLICEELKVGLGFDSDEKGIVSSGEIKKKVEKLINDENIKARSMKLKEMLLSNIAEGGRSSENFKKFVKWLKE</sequence>
<dbReference type="Proteomes" id="UP000828941">
    <property type="component" value="Chromosome 3"/>
</dbReference>